<protein>
    <submittedName>
        <fullName evidence="1">14954_t:CDS:1</fullName>
    </submittedName>
</protein>
<reference evidence="1" key="1">
    <citation type="submission" date="2021-06" db="EMBL/GenBank/DDBJ databases">
        <authorList>
            <person name="Kallberg Y."/>
            <person name="Tangrot J."/>
            <person name="Rosling A."/>
        </authorList>
    </citation>
    <scope>NUCLEOTIDE SEQUENCE</scope>
    <source>
        <strain evidence="1">28 12/20/2015</strain>
    </source>
</reference>
<feature type="non-terminal residue" evidence="1">
    <location>
        <position position="1"/>
    </location>
</feature>
<dbReference type="Proteomes" id="UP000789366">
    <property type="component" value="Unassembled WGS sequence"/>
</dbReference>
<name>A0ACA9QNJ1_9GLOM</name>
<gene>
    <name evidence="1" type="ORF">SPELUC_LOCUS14984</name>
</gene>
<comment type="caution">
    <text evidence="1">The sequence shown here is derived from an EMBL/GenBank/DDBJ whole genome shotgun (WGS) entry which is preliminary data.</text>
</comment>
<proteinExistence type="predicted"/>
<sequence length="91" mass="10405">VDKFLNILNENIIYEIFDDKVIEELVNTFSSEGTNKSSKMDNSNKLDNSIELPIISATAALENLKSIRLFLLQQDEVNEQLKLVDSLEKFI</sequence>
<evidence type="ECO:0000313" key="2">
    <source>
        <dbReference type="Proteomes" id="UP000789366"/>
    </source>
</evidence>
<dbReference type="EMBL" id="CAJVPW010047049">
    <property type="protein sequence ID" value="CAG8758698.1"/>
    <property type="molecule type" value="Genomic_DNA"/>
</dbReference>
<organism evidence="1 2">
    <name type="scientific">Cetraspora pellucida</name>
    <dbReference type="NCBI Taxonomy" id="1433469"/>
    <lineage>
        <taxon>Eukaryota</taxon>
        <taxon>Fungi</taxon>
        <taxon>Fungi incertae sedis</taxon>
        <taxon>Mucoromycota</taxon>
        <taxon>Glomeromycotina</taxon>
        <taxon>Glomeromycetes</taxon>
        <taxon>Diversisporales</taxon>
        <taxon>Gigasporaceae</taxon>
        <taxon>Cetraspora</taxon>
    </lineage>
</organism>
<feature type="non-terminal residue" evidence="1">
    <location>
        <position position="91"/>
    </location>
</feature>
<evidence type="ECO:0000313" key="1">
    <source>
        <dbReference type="EMBL" id="CAG8758698.1"/>
    </source>
</evidence>
<keyword evidence="2" id="KW-1185">Reference proteome</keyword>
<accession>A0ACA9QNJ1</accession>